<feature type="transmembrane region" description="Helical" evidence="6">
    <location>
        <begin position="115"/>
        <end position="138"/>
    </location>
</feature>
<feature type="compositionally biased region" description="Polar residues" evidence="5">
    <location>
        <begin position="788"/>
        <end position="797"/>
    </location>
</feature>
<evidence type="ECO:0000256" key="1">
    <source>
        <dbReference type="ARBA" id="ARBA00004141"/>
    </source>
</evidence>
<dbReference type="OrthoDB" id="2445695at2759"/>
<dbReference type="PANTHER" id="PTHR23112">
    <property type="entry name" value="G PROTEIN-COUPLED RECEPTOR 157-RELATED"/>
    <property type="match status" value="1"/>
</dbReference>
<keyword evidence="4 6" id="KW-0472">Membrane</keyword>
<evidence type="ECO:0000313" key="8">
    <source>
        <dbReference type="Proteomes" id="UP000780801"/>
    </source>
</evidence>
<feature type="region of interest" description="Disordered" evidence="5">
    <location>
        <begin position="894"/>
        <end position="993"/>
    </location>
</feature>
<feature type="compositionally biased region" description="Low complexity" evidence="5">
    <location>
        <begin position="644"/>
        <end position="653"/>
    </location>
</feature>
<dbReference type="GO" id="GO:0005886">
    <property type="term" value="C:plasma membrane"/>
    <property type="evidence" value="ECO:0007669"/>
    <property type="project" value="TreeGrafter"/>
</dbReference>
<evidence type="ECO:0000256" key="6">
    <source>
        <dbReference type="SAM" id="Phobius"/>
    </source>
</evidence>
<feature type="transmembrane region" description="Helical" evidence="6">
    <location>
        <begin position="443"/>
        <end position="464"/>
    </location>
</feature>
<feature type="region of interest" description="Disordered" evidence="5">
    <location>
        <begin position="708"/>
        <end position="797"/>
    </location>
</feature>
<feature type="compositionally biased region" description="Low complexity" evidence="5">
    <location>
        <begin position="850"/>
        <end position="867"/>
    </location>
</feature>
<comment type="subcellular location">
    <subcellularLocation>
        <location evidence="1">Membrane</location>
        <topology evidence="1">Multi-pass membrane protein</topology>
    </subcellularLocation>
</comment>
<feature type="region of interest" description="Disordered" evidence="5">
    <location>
        <begin position="1128"/>
        <end position="1177"/>
    </location>
</feature>
<keyword evidence="2 6" id="KW-0812">Transmembrane</keyword>
<proteinExistence type="predicted"/>
<organism evidence="7 8">
    <name type="scientific">Lunasporangiospora selenospora</name>
    <dbReference type="NCBI Taxonomy" id="979761"/>
    <lineage>
        <taxon>Eukaryota</taxon>
        <taxon>Fungi</taxon>
        <taxon>Fungi incertae sedis</taxon>
        <taxon>Mucoromycota</taxon>
        <taxon>Mortierellomycotina</taxon>
        <taxon>Mortierellomycetes</taxon>
        <taxon>Mortierellales</taxon>
        <taxon>Mortierellaceae</taxon>
        <taxon>Lunasporangiospora</taxon>
    </lineage>
</organism>
<dbReference type="GO" id="GO:0004930">
    <property type="term" value="F:G protein-coupled receptor activity"/>
    <property type="evidence" value="ECO:0007669"/>
    <property type="project" value="TreeGrafter"/>
</dbReference>
<evidence type="ECO:0000256" key="2">
    <source>
        <dbReference type="ARBA" id="ARBA00022692"/>
    </source>
</evidence>
<keyword evidence="8" id="KW-1185">Reference proteome</keyword>
<feature type="transmembrane region" description="Helical" evidence="6">
    <location>
        <begin position="81"/>
        <end position="103"/>
    </location>
</feature>
<evidence type="ECO:0008006" key="9">
    <source>
        <dbReference type="Google" id="ProtNLM"/>
    </source>
</evidence>
<evidence type="ECO:0000256" key="3">
    <source>
        <dbReference type="ARBA" id="ARBA00022989"/>
    </source>
</evidence>
<protein>
    <recommendedName>
        <fullName evidence="9">G-protein coupled receptors family 2 profile 2 domain-containing protein</fullName>
    </recommendedName>
</protein>
<dbReference type="GO" id="GO:0007189">
    <property type="term" value="P:adenylate cyclase-activating G protein-coupled receptor signaling pathway"/>
    <property type="evidence" value="ECO:0007669"/>
    <property type="project" value="TreeGrafter"/>
</dbReference>
<keyword evidence="3 6" id="KW-1133">Transmembrane helix</keyword>
<feature type="transmembrane region" description="Helical" evidence="6">
    <location>
        <begin position="47"/>
        <end position="69"/>
    </location>
</feature>
<feature type="compositionally biased region" description="Low complexity" evidence="5">
    <location>
        <begin position="975"/>
        <end position="993"/>
    </location>
</feature>
<dbReference type="Proteomes" id="UP000780801">
    <property type="component" value="Unassembled WGS sequence"/>
</dbReference>
<dbReference type="AlphaFoldDB" id="A0A9P6G359"/>
<feature type="transmembrane region" description="Helical" evidence="6">
    <location>
        <begin position="200"/>
        <end position="228"/>
    </location>
</feature>
<feature type="compositionally biased region" description="Polar residues" evidence="5">
    <location>
        <begin position="735"/>
        <end position="748"/>
    </location>
</feature>
<feature type="compositionally biased region" description="Basic and acidic residues" evidence="5">
    <location>
        <begin position="1137"/>
        <end position="1158"/>
    </location>
</feature>
<evidence type="ECO:0000313" key="7">
    <source>
        <dbReference type="EMBL" id="KAF9585456.1"/>
    </source>
</evidence>
<evidence type="ECO:0000256" key="4">
    <source>
        <dbReference type="ARBA" id="ARBA00023136"/>
    </source>
</evidence>
<reference evidence="7" key="1">
    <citation type="journal article" date="2020" name="Fungal Divers.">
        <title>Resolving the Mortierellaceae phylogeny through synthesis of multi-gene phylogenetics and phylogenomics.</title>
        <authorList>
            <person name="Vandepol N."/>
            <person name="Liber J."/>
            <person name="Desiro A."/>
            <person name="Na H."/>
            <person name="Kennedy M."/>
            <person name="Barry K."/>
            <person name="Grigoriev I.V."/>
            <person name="Miller A.N."/>
            <person name="O'Donnell K."/>
            <person name="Stajich J.E."/>
            <person name="Bonito G."/>
        </authorList>
    </citation>
    <scope>NUCLEOTIDE SEQUENCE</scope>
    <source>
        <strain evidence="7">KOD1015</strain>
    </source>
</reference>
<comment type="caution">
    <text evidence="7">The sequence shown here is derived from an EMBL/GenBank/DDBJ whole genome shotgun (WGS) entry which is preliminary data.</text>
</comment>
<feature type="compositionally biased region" description="Basic residues" evidence="5">
    <location>
        <begin position="902"/>
        <end position="920"/>
    </location>
</feature>
<feature type="transmembrane region" description="Helical" evidence="6">
    <location>
        <begin position="484"/>
        <end position="504"/>
    </location>
</feature>
<feature type="compositionally biased region" description="Basic and acidic residues" evidence="5">
    <location>
        <begin position="753"/>
        <end position="781"/>
    </location>
</feature>
<accession>A0A9P6G359</accession>
<gene>
    <name evidence="7" type="ORF">BGW38_002319</name>
</gene>
<feature type="region of interest" description="Disordered" evidence="5">
    <location>
        <begin position="838"/>
        <end position="871"/>
    </location>
</feature>
<feature type="compositionally biased region" description="Polar residues" evidence="5">
    <location>
        <begin position="714"/>
        <end position="723"/>
    </location>
</feature>
<evidence type="ECO:0000256" key="5">
    <source>
        <dbReference type="SAM" id="MobiDB-lite"/>
    </source>
</evidence>
<dbReference type="PANTHER" id="PTHR23112:SF0">
    <property type="entry name" value="TRANSMEMBRANE PROTEIN 116"/>
    <property type="match status" value="1"/>
</dbReference>
<feature type="region of interest" description="Disordered" evidence="5">
    <location>
        <begin position="604"/>
        <end position="670"/>
    </location>
</feature>
<sequence>MNDLAIQHNSIPPQQMPYCLSPTGGDGQGKDFDMARLPDRPDFRPNLTLVMISNVLSLVGSLIIILHIPRVTHRVPTQTKRMLIILFTAISNFGFALSNVATGNMSMALTSGEEVFFQLLTCMLVIVGTFRLCGVFLFQSRRSVPSRYILLCPLFAFILATTPAIAGQYGFDDCGNYCWFKVNPNAIDCKVRSLWAWLCFYAWMILFLATLFASTLFVMAKIAISVIISRKDLKRVAHQTLQDSITSSNSGQEPSYSNAMTNHSITNDALTVNGRSLSQGEQSPRTPSTFQHLRSMSATIQSRTARILSFGRSNPPHQEQEPGTHLVPVTPPTVVCSTPSEPPLEPIESAPISRSLDIPALRREVLPMPERTFSSSSIISSSVAVNSPQLTSSVSATTTAAAVATAAATGSHSLEANMSRGNTLDISDTPAVLRAKERSFVIAIFRQSLYPISISVSGCIQIFADLTLTINPDYINVLDYTATVATSIQGFLFFMVFMFDPAVLQTRRHWRKYIAWRYYVEFYFGMGMVAEGKEFTARFLEQVQRLEPKEYERIDPAVLDRFLRPPSYSWFMQYFDEQVTRPSEFQTSYPLELCNIAPTLPIPLPIPSGTGTHGPRGSIASQQQRRRKESGSRSAVLSGGGESSRGSARSGSAPVMEPGSTHGPGQGSPLTKEIIMEDLDESVHEPAIPQRSMTGIKNGRGSVSFVTPAPRQGDQLSNVQYNGNGNGNFDKRRSSTGMDYTLASQHPFSLNDGRSESRRGSHPRDELSIPKDSFKHGEARIHPMSRTDIPNENTTLDYQRGSISRSYTSVTTIIPRHHLSQGSDESPALLTFPLTRLSLTPPLRSPSPSSPRRLSASTTESAALASSPRNVFEDDRDELYLNDDLDVDLDEDLDEFEPTPMSHRHRRQPRRISHGSRHGVKGPGSGSGSDMMFPRLTRVTTIGGGDYLSGRARTNGSGGWGSGSSRAHHSGTFHSNIGRGRTGIRGSRSSSGSSSLERVASVLWQWTERLRILLLGEIRWRSGTTVVSGAAAAAAVDAGGNPDLERYMAPFRWPRLAYVIHIIVRWVYVPKAARLPPIPRPPFGSQVIAERWQSIDLLQVGSPCDGHCAMGDGNGGCQAFNLSEASNERLQSGSSPVRHETGIENRDSREGRQKESRNAHGGSEAAGSATIDETPSGILTETGAQYYMVSGSKCQAEQMV</sequence>
<feature type="transmembrane region" description="Helical" evidence="6">
    <location>
        <begin position="150"/>
        <end position="171"/>
    </location>
</feature>
<name>A0A9P6G359_9FUNG</name>
<dbReference type="EMBL" id="JAABOA010000180">
    <property type="protein sequence ID" value="KAF9585456.1"/>
    <property type="molecule type" value="Genomic_DNA"/>
</dbReference>